<dbReference type="EMBL" id="REGN01001323">
    <property type="protein sequence ID" value="RNA35444.1"/>
    <property type="molecule type" value="Genomic_DNA"/>
</dbReference>
<dbReference type="OrthoDB" id="5946976at2759"/>
<dbReference type="SUPFAM" id="SSF56601">
    <property type="entry name" value="beta-lactamase/transpeptidase-like"/>
    <property type="match status" value="1"/>
</dbReference>
<dbReference type="InterPro" id="IPR012338">
    <property type="entry name" value="Beta-lactam/transpept-like"/>
</dbReference>
<dbReference type="Proteomes" id="UP000276133">
    <property type="component" value="Unassembled WGS sequence"/>
</dbReference>
<dbReference type="STRING" id="10195.A0A3M7SHU0"/>
<dbReference type="Pfam" id="PF00144">
    <property type="entry name" value="Beta-lactamase"/>
    <property type="match status" value="1"/>
</dbReference>
<dbReference type="GO" id="GO:0019216">
    <property type="term" value="P:regulation of lipid metabolic process"/>
    <property type="evidence" value="ECO:0007669"/>
    <property type="project" value="TreeGrafter"/>
</dbReference>
<sequence>MRLEFCKKSFRVLLASSCVATLLGVGYIKAKTENNLYSYSLFDEIQNNHHKKANRLIDRYKELYGIPSIIVSVSKNGKVIYERAIGFSDVENNVKANVDTVMRIASISKPLACLIAAKLHENGKLDFDKPINEYLTDLPRFKVNNTEVEITCRQLMCHTSGIRHYKEENKINSDKKDTIQEFYLNKNFSTSREALSLFINDNLLSEPGAKYLYTTFGYTLLSAVLEKVSGTNFSDLVEELLKKLELNETYLDKNEPIIPNRSKYYMRNDKGKLVNVPFVDNSYKWAGGGLLSNVDDLIKFGNLMLKIYQTDDDVEKFIKKSTLKSELWKPHSFPQNKNNNLLSKTNEVCSYGLGWCLVMSEMDSIKYVYHTGGAVGASSCLLIVPETESSKLKPNGIVVAVLCNSQNVNEISKFSQNIARIFTDRI</sequence>
<proteinExistence type="predicted"/>
<reference evidence="2 3" key="1">
    <citation type="journal article" date="2018" name="Sci. Rep.">
        <title>Genomic signatures of local adaptation to the degree of environmental predictability in rotifers.</title>
        <authorList>
            <person name="Franch-Gras L."/>
            <person name="Hahn C."/>
            <person name="Garcia-Roger E.M."/>
            <person name="Carmona M.J."/>
            <person name="Serra M."/>
            <person name="Gomez A."/>
        </authorList>
    </citation>
    <scope>NUCLEOTIDE SEQUENCE [LARGE SCALE GENOMIC DNA]</scope>
    <source>
        <strain evidence="2">HYR1</strain>
    </source>
</reference>
<keyword evidence="3" id="KW-1185">Reference proteome</keyword>
<dbReference type="GO" id="GO:0005739">
    <property type="term" value="C:mitochondrion"/>
    <property type="evidence" value="ECO:0007669"/>
    <property type="project" value="TreeGrafter"/>
</dbReference>
<protein>
    <submittedName>
        <fullName evidence="2">Serine beta-lactamase mitochondrial</fullName>
    </submittedName>
</protein>
<dbReference type="GO" id="GO:0006508">
    <property type="term" value="P:proteolysis"/>
    <property type="evidence" value="ECO:0007669"/>
    <property type="project" value="TreeGrafter"/>
</dbReference>
<dbReference type="InterPro" id="IPR052794">
    <property type="entry name" value="Mito_Ser_Protease_LACTB"/>
</dbReference>
<accession>A0A3M7SHU0</accession>
<evidence type="ECO:0000313" key="3">
    <source>
        <dbReference type="Proteomes" id="UP000276133"/>
    </source>
</evidence>
<dbReference type="InterPro" id="IPR001466">
    <property type="entry name" value="Beta-lactam-related"/>
</dbReference>
<dbReference type="PANTHER" id="PTHR46520">
    <property type="entry name" value="SERINE BETA-LACTAMASE-LIKE PROTEIN LACTB, MITOCHONDRIAL"/>
    <property type="match status" value="1"/>
</dbReference>
<dbReference type="GO" id="GO:0008233">
    <property type="term" value="F:peptidase activity"/>
    <property type="evidence" value="ECO:0007669"/>
    <property type="project" value="TreeGrafter"/>
</dbReference>
<feature type="domain" description="Beta-lactamase-related" evidence="1">
    <location>
        <begin position="54"/>
        <end position="408"/>
    </location>
</feature>
<dbReference type="PANTHER" id="PTHR46520:SF1">
    <property type="entry name" value="SERINE BETA-LACTAMASE-LIKE PROTEIN LACTB, MITOCHONDRIAL"/>
    <property type="match status" value="1"/>
</dbReference>
<dbReference type="Gene3D" id="3.40.710.10">
    <property type="entry name" value="DD-peptidase/beta-lactamase superfamily"/>
    <property type="match status" value="1"/>
</dbReference>
<evidence type="ECO:0000259" key="1">
    <source>
        <dbReference type="Pfam" id="PF00144"/>
    </source>
</evidence>
<gene>
    <name evidence="2" type="ORF">BpHYR1_010485</name>
</gene>
<name>A0A3M7SHU0_BRAPC</name>
<organism evidence="2 3">
    <name type="scientific">Brachionus plicatilis</name>
    <name type="common">Marine rotifer</name>
    <name type="synonym">Brachionus muelleri</name>
    <dbReference type="NCBI Taxonomy" id="10195"/>
    <lineage>
        <taxon>Eukaryota</taxon>
        <taxon>Metazoa</taxon>
        <taxon>Spiralia</taxon>
        <taxon>Gnathifera</taxon>
        <taxon>Rotifera</taxon>
        <taxon>Eurotatoria</taxon>
        <taxon>Monogononta</taxon>
        <taxon>Pseudotrocha</taxon>
        <taxon>Ploima</taxon>
        <taxon>Brachionidae</taxon>
        <taxon>Brachionus</taxon>
    </lineage>
</organism>
<comment type="caution">
    <text evidence="2">The sequence shown here is derived from an EMBL/GenBank/DDBJ whole genome shotgun (WGS) entry which is preliminary data.</text>
</comment>
<dbReference type="AlphaFoldDB" id="A0A3M7SHU0"/>
<evidence type="ECO:0000313" key="2">
    <source>
        <dbReference type="EMBL" id="RNA35444.1"/>
    </source>
</evidence>